<name>A0A0F9CNT2_9ZZZZ</name>
<dbReference type="AlphaFoldDB" id="A0A0F9CNT2"/>
<accession>A0A0F9CNT2</accession>
<gene>
    <name evidence="1" type="ORF">LCGC14_2378660</name>
</gene>
<protein>
    <recommendedName>
        <fullName evidence="2">Macroglobulin domain-containing protein</fullName>
    </recommendedName>
</protein>
<evidence type="ECO:0000313" key="1">
    <source>
        <dbReference type="EMBL" id="KKL28087.1"/>
    </source>
</evidence>
<feature type="non-terminal residue" evidence="1">
    <location>
        <position position="543"/>
    </location>
</feature>
<feature type="non-terminal residue" evidence="1">
    <location>
        <position position="1"/>
    </location>
</feature>
<organism evidence="1">
    <name type="scientific">marine sediment metagenome</name>
    <dbReference type="NCBI Taxonomy" id="412755"/>
    <lineage>
        <taxon>unclassified sequences</taxon>
        <taxon>metagenomes</taxon>
        <taxon>ecological metagenomes</taxon>
    </lineage>
</organism>
<proteinExistence type="predicted"/>
<reference evidence="1" key="1">
    <citation type="journal article" date="2015" name="Nature">
        <title>Complex archaea that bridge the gap between prokaryotes and eukaryotes.</title>
        <authorList>
            <person name="Spang A."/>
            <person name="Saw J.H."/>
            <person name="Jorgensen S.L."/>
            <person name="Zaremba-Niedzwiedzka K."/>
            <person name="Martijn J."/>
            <person name="Lind A.E."/>
            <person name="van Eijk R."/>
            <person name="Schleper C."/>
            <person name="Guy L."/>
            <person name="Ettema T.J."/>
        </authorList>
    </citation>
    <scope>NUCLEOTIDE SEQUENCE</scope>
</reference>
<dbReference type="EMBL" id="LAZR01035220">
    <property type="protein sequence ID" value="KKL28087.1"/>
    <property type="molecule type" value="Genomic_DNA"/>
</dbReference>
<dbReference type="Gene3D" id="2.60.40.1930">
    <property type="match status" value="1"/>
</dbReference>
<sequence length="543" mass="59160">LPTNATNTEIPEFDESVSVIPSNGTSTEILPANATIITPYLTKMKDSYLLTEDVEFEFEYYTDENLNKTGKVIKKYNKPVQHDKWEEQDTKITIEVFDPHGDKILLNSEFDEIREGKLNIKLLSEGDHKPGIYKIKTTLTKNGETFTTESEFAWGLVSLNTKKSIYRPGETAEFVIVVLNSEGHPVCDANLSMSVTDPNSLVAKLSSVDGITANAECGLYDAEYITSIEGTYLVDINAVAEGINTNFTTTFDVSSFFEFDIIRTAQSKVDPTKNPNSFDVRIDIESFVGDKVVEIKESIPSVFEVATNANVQTKGDTKILTWNKQLVGDKAYVEYSYSIPLEFPQLYALGPIEINYGDLQTFTEARPWFVAADPISLVATSGITQFTSADPTRTYSVNSITDTIILAVIGTHGGAVSSGVSSNLDGAFTLGRASGTTPQVEIWWLAPSTTGSHTITYTNAATDGMTEIIEFAGVNEDSIGNTAADSGSDGTPTTTINISTADSWAITVEYDQWNNPSVITGGMTQINQNQVGGGTKSNMQTTR</sequence>
<evidence type="ECO:0008006" key="2">
    <source>
        <dbReference type="Google" id="ProtNLM"/>
    </source>
</evidence>
<comment type="caution">
    <text evidence="1">The sequence shown here is derived from an EMBL/GenBank/DDBJ whole genome shotgun (WGS) entry which is preliminary data.</text>
</comment>